<feature type="transmembrane region" description="Helical" evidence="11">
    <location>
        <begin position="85"/>
        <end position="109"/>
    </location>
</feature>
<dbReference type="PROSITE" id="PS00237">
    <property type="entry name" value="G_PROTEIN_RECEP_F1_1"/>
    <property type="match status" value="1"/>
</dbReference>
<comment type="similarity">
    <text evidence="2 10">Belongs to the G-protein coupled receptor 1 family.</text>
</comment>
<evidence type="ECO:0000256" key="9">
    <source>
        <dbReference type="ARBA" id="ARBA00023224"/>
    </source>
</evidence>
<dbReference type="KEGG" id="sliu:111354901"/>
<feature type="transmembrane region" description="Helical" evidence="11">
    <location>
        <begin position="166"/>
        <end position="188"/>
    </location>
</feature>
<evidence type="ECO:0000256" key="3">
    <source>
        <dbReference type="ARBA" id="ARBA00022475"/>
    </source>
</evidence>
<dbReference type="GeneID" id="111354901"/>
<feature type="transmembrane region" description="Helical" evidence="11">
    <location>
        <begin position="129"/>
        <end position="154"/>
    </location>
</feature>
<dbReference type="Pfam" id="PF00001">
    <property type="entry name" value="7tm_1"/>
    <property type="match status" value="1"/>
</dbReference>
<reference evidence="14 15" key="1">
    <citation type="submission" date="2025-04" db="UniProtKB">
        <authorList>
            <consortium name="RefSeq"/>
        </authorList>
    </citation>
    <scope>IDENTIFICATION</scope>
    <source>
        <strain evidence="14 15">Ishihara</strain>
        <tissue evidence="14 15">Whole body</tissue>
    </source>
</reference>
<evidence type="ECO:0000313" key="15">
    <source>
        <dbReference type="RefSeq" id="XP_022824291.1"/>
    </source>
</evidence>
<dbReference type="RefSeq" id="XP_022824290.1">
    <property type="nucleotide sequence ID" value="XM_022968522.1"/>
</dbReference>
<dbReference type="InterPro" id="IPR000276">
    <property type="entry name" value="GPCR_Rhodpsn"/>
</dbReference>
<evidence type="ECO:0000256" key="1">
    <source>
        <dbReference type="ARBA" id="ARBA00004651"/>
    </source>
</evidence>
<comment type="subcellular location">
    <subcellularLocation>
        <location evidence="1">Cell membrane</location>
        <topology evidence="1">Multi-pass membrane protein</topology>
    </subcellularLocation>
</comment>
<evidence type="ECO:0000256" key="11">
    <source>
        <dbReference type="SAM" id="Phobius"/>
    </source>
</evidence>
<feature type="transmembrane region" description="Helical" evidence="11">
    <location>
        <begin position="209"/>
        <end position="231"/>
    </location>
</feature>
<dbReference type="RefSeq" id="XP_022824291.1">
    <property type="nucleotide sequence ID" value="XM_022968523.1"/>
</dbReference>
<feature type="transmembrane region" description="Helical" evidence="11">
    <location>
        <begin position="359"/>
        <end position="382"/>
    </location>
</feature>
<dbReference type="AlphaFoldDB" id="A0A9J7E4H6"/>
<keyword evidence="7 11" id="KW-0472">Membrane</keyword>
<dbReference type="Proteomes" id="UP000301870">
    <property type="component" value="Chromosome 20"/>
</dbReference>
<dbReference type="SUPFAM" id="SSF81321">
    <property type="entry name" value="Family A G protein-coupled receptor-like"/>
    <property type="match status" value="1"/>
</dbReference>
<keyword evidence="5 11" id="KW-1133">Transmembrane helix</keyword>
<dbReference type="OrthoDB" id="6022667at2759"/>
<keyword evidence="9 10" id="KW-0807">Transducer</keyword>
<gene>
    <name evidence="14 15" type="primary">LOC111354901</name>
</gene>
<evidence type="ECO:0000256" key="8">
    <source>
        <dbReference type="ARBA" id="ARBA00023170"/>
    </source>
</evidence>
<evidence type="ECO:0000256" key="6">
    <source>
        <dbReference type="ARBA" id="ARBA00023040"/>
    </source>
</evidence>
<dbReference type="PRINTS" id="PR00237">
    <property type="entry name" value="GPCRRHODOPSN"/>
</dbReference>
<keyword evidence="8 10" id="KW-0675">Receptor</keyword>
<evidence type="ECO:0000256" key="10">
    <source>
        <dbReference type="RuleBase" id="RU000688"/>
    </source>
</evidence>
<dbReference type="GO" id="GO:0035237">
    <property type="term" value="F:corazonin receptor activity"/>
    <property type="evidence" value="ECO:0007669"/>
    <property type="project" value="TreeGrafter"/>
</dbReference>
<keyword evidence="13" id="KW-1185">Reference proteome</keyword>
<evidence type="ECO:0000256" key="4">
    <source>
        <dbReference type="ARBA" id="ARBA00022692"/>
    </source>
</evidence>
<evidence type="ECO:0000256" key="5">
    <source>
        <dbReference type="ARBA" id="ARBA00022989"/>
    </source>
</evidence>
<accession>A0A9J7E4H6</accession>
<dbReference type="GO" id="GO:0005886">
    <property type="term" value="C:plasma membrane"/>
    <property type="evidence" value="ECO:0007669"/>
    <property type="project" value="UniProtKB-SubCell"/>
</dbReference>
<evidence type="ECO:0000313" key="14">
    <source>
        <dbReference type="RefSeq" id="XP_022824290.1"/>
    </source>
</evidence>
<sequence length="438" mass="50137">MDSAGNNTTLYDDDSLYPSELALHREFSPTESVLKNYIPWPIEKCLETFLSNDTHPDDVPNRVYEYNGTQVLCLEHAPVLTKSTLIRASVLSAMAILSFFGNLATIISIQKGKRGRGRARPSWTAIYSLIFQLSIADLLVTVFCIAGEAAWSFAVQWYAGNIACKLFKFLQMFALYLSTFILVLIGVDRWLAVKYPMRSMATATRSGRLVILAWALSFFLSLPQAVVFSVAQGPFVEEFYQCVTHGFYTQRWQEQAYTTMSLFFMFIFPLIVLIATYVSTVRTIAKSEKVFKPEVRRQEKHFTPDMNRRRLIDRAKMKSLRMSVVIVAAFLIWWTPYYVMMIIFTFLNPNKDQSEELLSGIFFFGMSNSLVNPVIYGAFHLWPKKNRSHRHSDRESGGHHASLLRRGDNNTSSIRLTMNNRSMRSSTKYSNGHNVSLL</sequence>
<dbReference type="PROSITE" id="PS50262">
    <property type="entry name" value="G_PROTEIN_RECEP_F1_2"/>
    <property type="match status" value="1"/>
</dbReference>
<organism evidence="13 14">
    <name type="scientific">Spodoptera litura</name>
    <name type="common">Asian cotton leafworm</name>
    <dbReference type="NCBI Taxonomy" id="69820"/>
    <lineage>
        <taxon>Eukaryota</taxon>
        <taxon>Metazoa</taxon>
        <taxon>Ecdysozoa</taxon>
        <taxon>Arthropoda</taxon>
        <taxon>Hexapoda</taxon>
        <taxon>Insecta</taxon>
        <taxon>Pterygota</taxon>
        <taxon>Neoptera</taxon>
        <taxon>Endopterygota</taxon>
        <taxon>Lepidoptera</taxon>
        <taxon>Glossata</taxon>
        <taxon>Ditrysia</taxon>
        <taxon>Noctuoidea</taxon>
        <taxon>Noctuidae</taxon>
        <taxon>Amphipyrinae</taxon>
        <taxon>Spodoptera</taxon>
    </lineage>
</organism>
<proteinExistence type="inferred from homology"/>
<keyword evidence="4 10" id="KW-0812">Transmembrane</keyword>
<dbReference type="PANTHER" id="PTHR24230:SF163">
    <property type="entry name" value="CORAZONIN RECEPTOR, ISOFORM B"/>
    <property type="match status" value="1"/>
</dbReference>
<dbReference type="FunFam" id="1.20.1070.10:FF:000319">
    <property type="entry name" value="Drm corazonin receptor"/>
    <property type="match status" value="1"/>
</dbReference>
<evidence type="ECO:0000313" key="13">
    <source>
        <dbReference type="Proteomes" id="UP000301870"/>
    </source>
</evidence>
<dbReference type="InterPro" id="IPR017452">
    <property type="entry name" value="GPCR_Rhodpsn_7TM"/>
</dbReference>
<keyword evidence="3" id="KW-1003">Cell membrane</keyword>
<evidence type="ECO:0000259" key="12">
    <source>
        <dbReference type="PROSITE" id="PS50262"/>
    </source>
</evidence>
<feature type="domain" description="G-protein coupled receptors family 1 profile" evidence="12">
    <location>
        <begin position="101"/>
        <end position="376"/>
    </location>
</feature>
<protein>
    <submittedName>
        <fullName evidence="14 15">Gonadotropin-releasing hormone receptor</fullName>
    </submittedName>
</protein>
<dbReference type="Gene3D" id="1.20.1070.10">
    <property type="entry name" value="Rhodopsin 7-helix transmembrane proteins"/>
    <property type="match status" value="1"/>
</dbReference>
<dbReference type="CTD" id="100174932"/>
<evidence type="ECO:0000256" key="7">
    <source>
        <dbReference type="ARBA" id="ARBA00023136"/>
    </source>
</evidence>
<dbReference type="PANTHER" id="PTHR24230">
    <property type="entry name" value="G-PROTEIN COUPLED RECEPTOR"/>
    <property type="match status" value="1"/>
</dbReference>
<keyword evidence="6 10" id="KW-0297">G-protein coupled receptor</keyword>
<feature type="transmembrane region" description="Helical" evidence="11">
    <location>
        <begin position="324"/>
        <end position="347"/>
    </location>
</feature>
<name>A0A9J7E4H6_SPOLT</name>
<evidence type="ECO:0000256" key="2">
    <source>
        <dbReference type="ARBA" id="ARBA00010663"/>
    </source>
</evidence>
<feature type="transmembrane region" description="Helical" evidence="11">
    <location>
        <begin position="256"/>
        <end position="278"/>
    </location>
</feature>